<dbReference type="Proteomes" id="UP000027318">
    <property type="component" value="Unassembled WGS sequence"/>
</dbReference>
<evidence type="ECO:0000313" key="2">
    <source>
        <dbReference type="EMBL" id="KDE39497.1"/>
    </source>
</evidence>
<keyword evidence="3" id="KW-1185">Reference proteome</keyword>
<name>A0A063Y4S8_9GAMM</name>
<evidence type="ECO:0000256" key="1">
    <source>
        <dbReference type="SAM" id="MobiDB-lite"/>
    </source>
</evidence>
<sequence>MSPQVSGREVLQTSSIARRLYWKTDRKSLSRPDEVVGQSGLVAKGCS</sequence>
<reference evidence="2 3" key="1">
    <citation type="journal article" date="2005" name="Int. J. Syst. Evol. Microbiol.">
        <title>Nitrincola lacisaponensis gen. nov., sp. nov., a novel alkaliphilic bacterium isolated from an alkaline, saline lake.</title>
        <authorList>
            <person name="Dimitriu P.A."/>
            <person name="Shukla S.K."/>
            <person name="Conradt J."/>
            <person name="Marquez M.C."/>
            <person name="Ventosa A."/>
            <person name="Maglia A."/>
            <person name="Peyton B.M."/>
            <person name="Pinkart H.C."/>
            <person name="Mormile M.R."/>
        </authorList>
    </citation>
    <scope>NUCLEOTIDE SEQUENCE [LARGE SCALE GENOMIC DNA]</scope>
    <source>
        <strain evidence="2 3">4CA</strain>
    </source>
</reference>
<gene>
    <name evidence="2" type="ORF">ADINL_1951</name>
</gene>
<dbReference type="AlphaFoldDB" id="A0A063Y4S8"/>
<evidence type="ECO:0000313" key="3">
    <source>
        <dbReference type="Proteomes" id="UP000027318"/>
    </source>
</evidence>
<organism evidence="2 3">
    <name type="scientific">Nitrincola lacisaponensis</name>
    <dbReference type="NCBI Taxonomy" id="267850"/>
    <lineage>
        <taxon>Bacteria</taxon>
        <taxon>Pseudomonadati</taxon>
        <taxon>Pseudomonadota</taxon>
        <taxon>Gammaproteobacteria</taxon>
        <taxon>Oceanospirillales</taxon>
        <taxon>Oceanospirillaceae</taxon>
        <taxon>Nitrincola</taxon>
    </lineage>
</organism>
<dbReference type="EMBL" id="JMSZ01000030">
    <property type="protein sequence ID" value="KDE39497.1"/>
    <property type="molecule type" value="Genomic_DNA"/>
</dbReference>
<accession>A0A063Y4S8</accession>
<comment type="caution">
    <text evidence="2">The sequence shown here is derived from an EMBL/GenBank/DDBJ whole genome shotgun (WGS) entry which is preliminary data.</text>
</comment>
<protein>
    <submittedName>
        <fullName evidence="2">Uncharacterized protein</fullName>
    </submittedName>
</protein>
<proteinExistence type="predicted"/>
<feature type="region of interest" description="Disordered" evidence="1">
    <location>
        <begin position="28"/>
        <end position="47"/>
    </location>
</feature>